<comment type="subcellular location">
    <subcellularLocation>
        <location evidence="1">Cell membrane</location>
        <topology evidence="1">Multi-pass membrane protein</topology>
    </subcellularLocation>
</comment>
<gene>
    <name evidence="9" type="ORF">BEMITA_LOCUS2472</name>
</gene>
<keyword evidence="4 8" id="KW-1133">Transmembrane helix</keyword>
<keyword evidence="10" id="KW-1185">Reference proteome</keyword>
<keyword evidence="3 8" id="KW-0812">Transmembrane</keyword>
<evidence type="ECO:0000313" key="10">
    <source>
        <dbReference type="Proteomes" id="UP001152759"/>
    </source>
</evidence>
<evidence type="ECO:0000256" key="1">
    <source>
        <dbReference type="ARBA" id="ARBA00004651"/>
    </source>
</evidence>
<evidence type="ECO:0000256" key="8">
    <source>
        <dbReference type="SAM" id="Phobius"/>
    </source>
</evidence>
<evidence type="ECO:0000256" key="6">
    <source>
        <dbReference type="ARBA" id="ARBA00023170"/>
    </source>
</evidence>
<keyword evidence="2" id="KW-1003">Cell membrane</keyword>
<dbReference type="PANTHER" id="PTHR42643:SF30">
    <property type="entry name" value="IONOTROPIC RECEPTOR 40A-RELATED"/>
    <property type="match status" value="1"/>
</dbReference>
<protein>
    <recommendedName>
        <fullName evidence="11">Ionotropic receptor</fullName>
    </recommendedName>
</protein>
<evidence type="ECO:0008006" key="11">
    <source>
        <dbReference type="Google" id="ProtNLM"/>
    </source>
</evidence>
<accession>A0A9P0EZZ0</accession>
<feature type="transmembrane region" description="Helical" evidence="8">
    <location>
        <begin position="460"/>
        <end position="481"/>
    </location>
</feature>
<evidence type="ECO:0000256" key="5">
    <source>
        <dbReference type="ARBA" id="ARBA00023136"/>
    </source>
</evidence>
<evidence type="ECO:0000313" key="9">
    <source>
        <dbReference type="EMBL" id="CAH0382984.1"/>
    </source>
</evidence>
<keyword evidence="5 8" id="KW-0472">Membrane</keyword>
<dbReference type="GO" id="GO:0005886">
    <property type="term" value="C:plasma membrane"/>
    <property type="evidence" value="ECO:0007669"/>
    <property type="project" value="UniProtKB-SubCell"/>
</dbReference>
<evidence type="ECO:0000256" key="7">
    <source>
        <dbReference type="ARBA" id="ARBA00023180"/>
    </source>
</evidence>
<dbReference type="EMBL" id="OU963871">
    <property type="protein sequence ID" value="CAH0382984.1"/>
    <property type="molecule type" value="Genomic_DNA"/>
</dbReference>
<keyword evidence="7" id="KW-0325">Glycoprotein</keyword>
<reference evidence="9" key="1">
    <citation type="submission" date="2021-12" db="EMBL/GenBank/DDBJ databases">
        <authorList>
            <person name="King R."/>
        </authorList>
    </citation>
    <scope>NUCLEOTIDE SEQUENCE</scope>
</reference>
<name>A0A9P0EZZ0_BEMTA</name>
<keyword evidence="6" id="KW-0675">Receptor</keyword>
<proteinExistence type="predicted"/>
<evidence type="ECO:0000256" key="4">
    <source>
        <dbReference type="ARBA" id="ARBA00022989"/>
    </source>
</evidence>
<sequence length="723" mass="82000">MDFIHCCAITSVLSLCVVPSRNYPSVQREIDLDHFYLKIVQNTLQISESSSVHISNLDAKRSPTQLIRLLHERNISTTIGHLTGGTKTTLVMLSDCEDILSLILGSVSENTRIDHTIESKDLSIDDSVIETVCIEYHEKHRSVRYGKPNKTCDHFVNLREEDLILGSSLPKSTLEQTRGLFRHPVWNAANHLIFIVRDNGLAGPHGTNLSANGDVGKCHLLLTFKFIWRFFRGHKTVACIGFQCFSYDPFRDVINAYVTETSTYFDFTISNLQGTRILVALYDYDGLFEYNFDLKSWTQMATFVLDTAADHLNASKTYRIGSVVVSHFNFNSTQGLFELAIEQDVDLMVYEGGLSDEDFSQFDVVQISEPGSVVFLVPERGLMPAYMIPAKSFTKTVWFSIFGSILLGILTHEVYRRLCITLKSSEENPHPSENISSVLAVYSYILCIGQSRVLTDFSTGKILFMTLSFSFMVLATLFLSVTINNLSIKLRYTPLNTIEEVMESDLLFQSPRGISQKYLFFDDPKFERMREKERTIHTWQDYETERVANSLFLEFSSNNESDVKYGSALGVNISEQSAHDLLNALRGILCNDAFILFLSSLHRQKDLIAIMDPTTMDEVYVDLHIVKEHLMTYPYDMRLLSNSVYGAAIKSVAARIQESGISKKVFEGIIGDLNNHFQRYEEVYDNEPARPFSMVDVSIAFIILIIGLVLSTLVFIGELFWSD</sequence>
<dbReference type="InterPro" id="IPR052192">
    <property type="entry name" value="Insect_Ionotropic_Sensory_Rcpt"/>
</dbReference>
<feature type="transmembrane region" description="Helical" evidence="8">
    <location>
        <begin position="699"/>
        <end position="721"/>
    </location>
</feature>
<organism evidence="9 10">
    <name type="scientific">Bemisia tabaci</name>
    <name type="common">Sweetpotato whitefly</name>
    <name type="synonym">Aleurodes tabaci</name>
    <dbReference type="NCBI Taxonomy" id="7038"/>
    <lineage>
        <taxon>Eukaryota</taxon>
        <taxon>Metazoa</taxon>
        <taxon>Ecdysozoa</taxon>
        <taxon>Arthropoda</taxon>
        <taxon>Hexapoda</taxon>
        <taxon>Insecta</taxon>
        <taxon>Pterygota</taxon>
        <taxon>Neoptera</taxon>
        <taxon>Paraneoptera</taxon>
        <taxon>Hemiptera</taxon>
        <taxon>Sternorrhyncha</taxon>
        <taxon>Aleyrodoidea</taxon>
        <taxon>Aleyrodidae</taxon>
        <taxon>Aleyrodinae</taxon>
        <taxon>Bemisia</taxon>
    </lineage>
</organism>
<dbReference type="AlphaFoldDB" id="A0A9P0EZZ0"/>
<dbReference type="Proteomes" id="UP001152759">
    <property type="component" value="Chromosome 10"/>
</dbReference>
<dbReference type="PANTHER" id="PTHR42643">
    <property type="entry name" value="IONOTROPIC RECEPTOR 20A-RELATED"/>
    <property type="match status" value="1"/>
</dbReference>
<evidence type="ECO:0000256" key="3">
    <source>
        <dbReference type="ARBA" id="ARBA00022692"/>
    </source>
</evidence>
<evidence type="ECO:0000256" key="2">
    <source>
        <dbReference type="ARBA" id="ARBA00022475"/>
    </source>
</evidence>